<evidence type="ECO:0000256" key="1">
    <source>
        <dbReference type="SAM" id="Phobius"/>
    </source>
</evidence>
<keyword evidence="1" id="KW-1133">Transmembrane helix</keyword>
<feature type="transmembrane region" description="Helical" evidence="1">
    <location>
        <begin position="6"/>
        <end position="28"/>
    </location>
</feature>
<proteinExistence type="predicted"/>
<dbReference type="EMBL" id="LN899827">
    <property type="protein sequence ID" value="CUV47152.1"/>
    <property type="molecule type" value="Genomic_DNA"/>
</dbReference>
<gene>
    <name evidence="2" type="ORF">TO10_v1_850028</name>
</gene>
<name>A0A0S4WK61_RALSL</name>
<protein>
    <submittedName>
        <fullName evidence="2">Uncharacterized protein</fullName>
    </submittedName>
</protein>
<keyword evidence="1" id="KW-0812">Transmembrane</keyword>
<organism evidence="2">
    <name type="scientific">Ralstonia solanacearum</name>
    <name type="common">Pseudomonas solanacearum</name>
    <dbReference type="NCBI Taxonomy" id="305"/>
    <lineage>
        <taxon>Bacteria</taxon>
        <taxon>Pseudomonadati</taxon>
        <taxon>Pseudomonadota</taxon>
        <taxon>Betaproteobacteria</taxon>
        <taxon>Burkholderiales</taxon>
        <taxon>Burkholderiaceae</taxon>
        <taxon>Ralstonia</taxon>
        <taxon>Ralstonia solanacearum species complex</taxon>
    </lineage>
</organism>
<dbReference type="AlphaFoldDB" id="A0A0S4WK61"/>
<sequence>MSESYVTLITTLTSAGVGGAVALVGVYLTNKGNTARQDVQLAHQTQIERAELLRARGEELYELIDKWLNNLFGYYMVKASVMQGKLSYNDGLDLELKNGKTNSGNYGRIQMLIDVYFPAIREQYDCVLSLREATNKHVFLHKRAYERGETDGTAFLKPFTDNQLSLEAAAEKLKEAVIAQVRAV</sequence>
<evidence type="ECO:0000313" key="2">
    <source>
        <dbReference type="EMBL" id="CUV47152.1"/>
    </source>
</evidence>
<accession>A0A0S4WK61</accession>
<reference evidence="2" key="1">
    <citation type="submission" date="2015-10" db="EMBL/GenBank/DDBJ databases">
        <authorList>
            <person name="Gilbert D.G."/>
        </authorList>
    </citation>
    <scope>NUCLEOTIDE SEQUENCE</scope>
    <source>
        <strain evidence="2">Phyl III-seqv23</strain>
    </source>
</reference>
<keyword evidence="1" id="KW-0472">Membrane</keyword>